<dbReference type="PANTHER" id="PTHR43798">
    <property type="entry name" value="MONOACYLGLYCEROL LIPASE"/>
    <property type="match status" value="1"/>
</dbReference>
<sequence>MAMDLFTSKDGTTIHYNTMGEGFPVVLIHTAYDNYSVFNDVAKALAKSFQVVLIDLRGHGYSDKPRNIEFHEFADDVIALLDYIYIDHAAFVGHEMGAIVASDISVRYEDYVSSIILVNPTSIEGELPEERLFRKYAHTIRNWDDEKQDKFLNKRKYYKPRKMNKFLKHVEDTNSVSTKEETQAVEDVFKTVEISEVFKQVHAPTLIIAGEYGERTTTLEAKEVADLIEHSQFNVYAQSSLYPFVEEQEQFITEITPFIKDHFSHKKE</sequence>
<evidence type="ECO:0000313" key="6">
    <source>
        <dbReference type="Proteomes" id="UP000550736"/>
    </source>
</evidence>
<dbReference type="AlphaFoldDB" id="A0A7X9WFQ0"/>
<proteinExistence type="predicted"/>
<evidence type="ECO:0000313" key="3">
    <source>
        <dbReference type="EMBL" id="NMK54595.1"/>
    </source>
</evidence>
<name>A0A7X9WFQ0_STACP</name>
<dbReference type="GO" id="GO:0016787">
    <property type="term" value="F:hydrolase activity"/>
    <property type="evidence" value="ECO:0007669"/>
    <property type="project" value="UniProtKB-KW"/>
</dbReference>
<gene>
    <name evidence="4" type="ORF">HHM13_06535</name>
    <name evidence="3" type="ORF">HHM24_07665</name>
</gene>
<dbReference type="InterPro" id="IPR050266">
    <property type="entry name" value="AB_hydrolase_sf"/>
</dbReference>
<keyword evidence="5" id="KW-1185">Reference proteome</keyword>
<dbReference type="InterPro" id="IPR000073">
    <property type="entry name" value="AB_hydrolase_1"/>
</dbReference>
<dbReference type="InterPro" id="IPR029058">
    <property type="entry name" value="AB_hydrolase_fold"/>
</dbReference>
<comment type="caution">
    <text evidence="4">The sequence shown here is derived from an EMBL/GenBank/DDBJ whole genome shotgun (WGS) entry which is preliminary data.</text>
</comment>
<feature type="domain" description="AB hydrolase-1" evidence="2">
    <location>
        <begin position="24"/>
        <end position="237"/>
    </location>
</feature>
<dbReference type="GO" id="GO:0016020">
    <property type="term" value="C:membrane"/>
    <property type="evidence" value="ECO:0007669"/>
    <property type="project" value="TreeGrafter"/>
</dbReference>
<evidence type="ECO:0000259" key="2">
    <source>
        <dbReference type="Pfam" id="PF00561"/>
    </source>
</evidence>
<dbReference type="Gene3D" id="3.40.50.1820">
    <property type="entry name" value="alpha/beta hydrolase"/>
    <property type="match status" value="1"/>
</dbReference>
<reference evidence="5 6" key="1">
    <citation type="submission" date="2020-04" db="EMBL/GenBank/DDBJ databases">
        <title>The Epidemiology and Molecular Characteristics of Linezolid-Resistant Staphylococcus capitis in Huashan Hospital, Shanghai.</title>
        <authorList>
            <person name="Ding L."/>
            <person name="Li P."/>
            <person name="Yang Y."/>
            <person name="Lin D."/>
            <person name="Xu X."/>
        </authorList>
    </citation>
    <scope>NUCLEOTIDE SEQUENCE [LARGE SCALE GENOMIC DNA]</scope>
    <source>
        <strain evidence="4 6">12-86</strain>
        <strain evidence="3 5">17-84</strain>
    </source>
</reference>
<dbReference type="EMBL" id="JABBLX010000013">
    <property type="protein sequence ID" value="NMK97751.1"/>
    <property type="molecule type" value="Genomic_DNA"/>
</dbReference>
<dbReference type="RefSeq" id="WP_002433355.1">
    <property type="nucleotide sequence ID" value="NZ_AP014956.1"/>
</dbReference>
<dbReference type="Proteomes" id="UP000538955">
    <property type="component" value="Unassembled WGS sequence"/>
</dbReference>
<dbReference type="EMBL" id="JABBMI010000062">
    <property type="protein sequence ID" value="NMK54595.1"/>
    <property type="molecule type" value="Genomic_DNA"/>
</dbReference>
<keyword evidence="1 4" id="KW-0378">Hydrolase</keyword>
<dbReference type="Pfam" id="PF00561">
    <property type="entry name" value="Abhydrolase_1"/>
    <property type="match status" value="1"/>
</dbReference>
<evidence type="ECO:0000313" key="4">
    <source>
        <dbReference type="EMBL" id="NMK97751.1"/>
    </source>
</evidence>
<evidence type="ECO:0000313" key="5">
    <source>
        <dbReference type="Proteomes" id="UP000538955"/>
    </source>
</evidence>
<accession>A0A7X9WFQ0</accession>
<evidence type="ECO:0000256" key="1">
    <source>
        <dbReference type="ARBA" id="ARBA00022801"/>
    </source>
</evidence>
<dbReference type="PANTHER" id="PTHR43798:SF31">
    <property type="entry name" value="AB HYDROLASE SUPERFAMILY PROTEIN YCLE"/>
    <property type="match status" value="1"/>
</dbReference>
<protein>
    <submittedName>
        <fullName evidence="4">Alpha/beta hydrolase</fullName>
    </submittedName>
</protein>
<dbReference type="Proteomes" id="UP000550736">
    <property type="component" value="Unassembled WGS sequence"/>
</dbReference>
<organism evidence="4 6">
    <name type="scientific">Staphylococcus capitis</name>
    <dbReference type="NCBI Taxonomy" id="29388"/>
    <lineage>
        <taxon>Bacteria</taxon>
        <taxon>Bacillati</taxon>
        <taxon>Bacillota</taxon>
        <taxon>Bacilli</taxon>
        <taxon>Bacillales</taxon>
        <taxon>Staphylococcaceae</taxon>
        <taxon>Staphylococcus</taxon>
    </lineage>
</organism>
<dbReference type="SUPFAM" id="SSF53474">
    <property type="entry name" value="alpha/beta-Hydrolases"/>
    <property type="match status" value="1"/>
</dbReference>
<dbReference type="PRINTS" id="PR00111">
    <property type="entry name" value="ABHYDROLASE"/>
</dbReference>